<dbReference type="PANTHER" id="PTHR42940">
    <property type="entry name" value="ALCOHOL DEHYDROGENASE 1-RELATED"/>
    <property type="match status" value="1"/>
</dbReference>
<dbReference type="InterPro" id="IPR013149">
    <property type="entry name" value="ADH-like_C"/>
</dbReference>
<comment type="caution">
    <text evidence="8">The sequence shown here is derived from an EMBL/GenBank/DDBJ whole genome shotgun (WGS) entry which is preliminary data.</text>
</comment>
<dbReference type="Proteomes" id="UP000467322">
    <property type="component" value="Unassembled WGS sequence"/>
</dbReference>
<evidence type="ECO:0000256" key="4">
    <source>
        <dbReference type="ARBA" id="ARBA00022723"/>
    </source>
</evidence>
<dbReference type="SUPFAM" id="SSF50129">
    <property type="entry name" value="GroES-like"/>
    <property type="match status" value="1"/>
</dbReference>
<dbReference type="SUPFAM" id="SSF51735">
    <property type="entry name" value="NAD(P)-binding Rossmann-fold domains"/>
    <property type="match status" value="1"/>
</dbReference>
<keyword evidence="4" id="KW-0479">Metal-binding</keyword>
<dbReference type="Gene3D" id="3.40.50.720">
    <property type="entry name" value="NAD(P)-binding Rossmann-like Domain"/>
    <property type="match status" value="1"/>
</dbReference>
<evidence type="ECO:0000256" key="2">
    <source>
        <dbReference type="ARBA" id="ARBA00008072"/>
    </source>
</evidence>
<dbReference type="Pfam" id="PF00107">
    <property type="entry name" value="ADH_zinc_N"/>
    <property type="match status" value="1"/>
</dbReference>
<organism evidence="8 9">
    <name type="scientific">Maritimibacter harenae</name>
    <dbReference type="NCBI Taxonomy" id="2606218"/>
    <lineage>
        <taxon>Bacteria</taxon>
        <taxon>Pseudomonadati</taxon>
        <taxon>Pseudomonadota</taxon>
        <taxon>Alphaproteobacteria</taxon>
        <taxon>Rhodobacterales</taxon>
        <taxon>Roseobacteraceae</taxon>
        <taxon>Maritimibacter</taxon>
    </lineage>
</organism>
<dbReference type="EMBL" id="WTUX01000012">
    <property type="protein sequence ID" value="MZR13414.1"/>
    <property type="molecule type" value="Genomic_DNA"/>
</dbReference>
<reference evidence="8 9" key="1">
    <citation type="submission" date="2019-12" db="EMBL/GenBank/DDBJ databases">
        <title>Maritimibacter sp. nov. sp. isolated from sea sand.</title>
        <authorList>
            <person name="Kim J."/>
            <person name="Jeong S.E."/>
            <person name="Jung H.S."/>
            <person name="Jeon C.O."/>
        </authorList>
    </citation>
    <scope>NUCLEOTIDE SEQUENCE [LARGE SCALE GENOMIC DNA]</scope>
    <source>
        <strain evidence="8 9">DP07</strain>
    </source>
</reference>
<accession>A0A845M990</accession>
<evidence type="ECO:0000256" key="1">
    <source>
        <dbReference type="ARBA" id="ARBA00001947"/>
    </source>
</evidence>
<proteinExistence type="inferred from homology"/>
<dbReference type="GO" id="GO:0004022">
    <property type="term" value="F:alcohol dehydrogenase (NAD+) activity"/>
    <property type="evidence" value="ECO:0007669"/>
    <property type="project" value="UniProtKB-EC"/>
</dbReference>
<dbReference type="InterPro" id="IPR036291">
    <property type="entry name" value="NAD(P)-bd_dom_sf"/>
</dbReference>
<keyword evidence="6" id="KW-0560">Oxidoreductase</keyword>
<protein>
    <recommendedName>
        <fullName evidence="3">alcohol dehydrogenase</fullName>
        <ecNumber evidence="3">1.1.1.1</ecNumber>
    </recommendedName>
</protein>
<gene>
    <name evidence="8" type="ORF">GQE99_10340</name>
</gene>
<comment type="cofactor">
    <cofactor evidence="1">
        <name>Zn(2+)</name>
        <dbReference type="ChEBI" id="CHEBI:29105"/>
    </cofactor>
</comment>
<evidence type="ECO:0000256" key="3">
    <source>
        <dbReference type="ARBA" id="ARBA00013190"/>
    </source>
</evidence>
<dbReference type="GO" id="GO:0005737">
    <property type="term" value="C:cytoplasm"/>
    <property type="evidence" value="ECO:0007669"/>
    <property type="project" value="TreeGrafter"/>
</dbReference>
<sequence>MHCQCVVKFGTPLVPEDREDMVPEGSEIIMDVLAAGVCHSDLHIRDGGYDLGHGERLSFEERGMHLPHIMGHEPVARIARVGPDVPGDLNRDANYLVYPWNGCGDCDLCREGKENFCATPRFLGVHVDGAYSTQVRVPHERYLFPIGDMAPEHAAPLACSGLTTYSALKKVEHLLDRTPAVLIGAGGLGLMAVGLVKAMGGLPPVVVDIDPAKRQAALDAGAAAAIDGAALDAQDQITKAVGKTPEAVVDFVGAEATTKLGFECLGKDGTMVVVGLFGGASPWQLVMIAIKSVTIRGSYMGSLPEFRELMELVTSKSVPSLPTITFDLDSANAALDRLVEGKIVGRAVLMP</sequence>
<evidence type="ECO:0000313" key="9">
    <source>
        <dbReference type="Proteomes" id="UP000467322"/>
    </source>
</evidence>
<dbReference type="AlphaFoldDB" id="A0A845M990"/>
<dbReference type="SMART" id="SM00829">
    <property type="entry name" value="PKS_ER"/>
    <property type="match status" value="1"/>
</dbReference>
<evidence type="ECO:0000256" key="5">
    <source>
        <dbReference type="ARBA" id="ARBA00022833"/>
    </source>
</evidence>
<dbReference type="EC" id="1.1.1.1" evidence="3"/>
<dbReference type="CDD" id="cd08240">
    <property type="entry name" value="6_hydroxyhexanoate_dh_like"/>
    <property type="match status" value="1"/>
</dbReference>
<dbReference type="InterPro" id="IPR013154">
    <property type="entry name" value="ADH-like_N"/>
</dbReference>
<dbReference type="InterPro" id="IPR011032">
    <property type="entry name" value="GroES-like_sf"/>
</dbReference>
<dbReference type="PANTHER" id="PTHR42940:SF8">
    <property type="entry name" value="VACUOLAR PROTEIN SORTING-ASSOCIATED PROTEIN 11"/>
    <property type="match status" value="1"/>
</dbReference>
<dbReference type="Gene3D" id="3.90.180.10">
    <property type="entry name" value="Medium-chain alcohol dehydrogenases, catalytic domain"/>
    <property type="match status" value="1"/>
</dbReference>
<keyword evidence="5" id="KW-0862">Zinc</keyword>
<evidence type="ECO:0000259" key="7">
    <source>
        <dbReference type="SMART" id="SM00829"/>
    </source>
</evidence>
<feature type="domain" description="Enoyl reductase (ER)" evidence="7">
    <location>
        <begin position="10"/>
        <end position="349"/>
    </location>
</feature>
<dbReference type="GO" id="GO:0046872">
    <property type="term" value="F:metal ion binding"/>
    <property type="evidence" value="ECO:0007669"/>
    <property type="project" value="UniProtKB-KW"/>
</dbReference>
<name>A0A845M990_9RHOB</name>
<dbReference type="InterPro" id="IPR020843">
    <property type="entry name" value="ER"/>
</dbReference>
<dbReference type="Pfam" id="PF08240">
    <property type="entry name" value="ADH_N"/>
    <property type="match status" value="1"/>
</dbReference>
<keyword evidence="9" id="KW-1185">Reference proteome</keyword>
<evidence type="ECO:0000313" key="8">
    <source>
        <dbReference type="EMBL" id="MZR13414.1"/>
    </source>
</evidence>
<comment type="similarity">
    <text evidence="2">Belongs to the zinc-containing alcohol dehydrogenase family.</text>
</comment>
<evidence type="ECO:0000256" key="6">
    <source>
        <dbReference type="ARBA" id="ARBA00023002"/>
    </source>
</evidence>